<evidence type="ECO:0000313" key="2">
    <source>
        <dbReference type="EMBL" id="PMD36510.1"/>
    </source>
</evidence>
<feature type="transmembrane region" description="Helical" evidence="1">
    <location>
        <begin position="277"/>
        <end position="300"/>
    </location>
</feature>
<feature type="transmembrane region" description="Helical" evidence="1">
    <location>
        <begin position="253"/>
        <end position="271"/>
    </location>
</feature>
<keyword evidence="1" id="KW-1133">Transmembrane helix</keyword>
<dbReference type="OrthoDB" id="5394254at2759"/>
<dbReference type="AlphaFoldDB" id="A0A2J6RDB3"/>
<keyword evidence="1" id="KW-0812">Transmembrane</keyword>
<accession>A0A2J6RDB3</accession>
<dbReference type="EMBL" id="KZ613950">
    <property type="protein sequence ID" value="PMD36510.1"/>
    <property type="molecule type" value="Genomic_DNA"/>
</dbReference>
<organism evidence="2 3">
    <name type="scientific">Hyaloscypha variabilis (strain UAMH 11265 / GT02V1 / F)</name>
    <name type="common">Meliniomyces variabilis</name>
    <dbReference type="NCBI Taxonomy" id="1149755"/>
    <lineage>
        <taxon>Eukaryota</taxon>
        <taxon>Fungi</taxon>
        <taxon>Dikarya</taxon>
        <taxon>Ascomycota</taxon>
        <taxon>Pezizomycotina</taxon>
        <taxon>Leotiomycetes</taxon>
        <taxon>Helotiales</taxon>
        <taxon>Hyaloscyphaceae</taxon>
        <taxon>Hyaloscypha</taxon>
        <taxon>Hyaloscypha variabilis</taxon>
    </lineage>
</organism>
<evidence type="ECO:0000256" key="1">
    <source>
        <dbReference type="SAM" id="Phobius"/>
    </source>
</evidence>
<protein>
    <submittedName>
        <fullName evidence="2">Uncharacterized protein</fullName>
    </submittedName>
</protein>
<keyword evidence="1" id="KW-0472">Membrane</keyword>
<feature type="transmembrane region" description="Helical" evidence="1">
    <location>
        <begin position="27"/>
        <end position="45"/>
    </location>
</feature>
<reference evidence="2 3" key="1">
    <citation type="submission" date="2016-04" db="EMBL/GenBank/DDBJ databases">
        <title>A degradative enzymes factory behind the ericoid mycorrhizal symbiosis.</title>
        <authorList>
            <consortium name="DOE Joint Genome Institute"/>
            <person name="Martino E."/>
            <person name="Morin E."/>
            <person name="Grelet G."/>
            <person name="Kuo A."/>
            <person name="Kohler A."/>
            <person name="Daghino S."/>
            <person name="Barry K."/>
            <person name="Choi C."/>
            <person name="Cichocki N."/>
            <person name="Clum A."/>
            <person name="Copeland A."/>
            <person name="Hainaut M."/>
            <person name="Haridas S."/>
            <person name="Labutti K."/>
            <person name="Lindquist E."/>
            <person name="Lipzen A."/>
            <person name="Khouja H.-R."/>
            <person name="Murat C."/>
            <person name="Ohm R."/>
            <person name="Olson A."/>
            <person name="Spatafora J."/>
            <person name="Veneault-Fourrey C."/>
            <person name="Henrissat B."/>
            <person name="Grigoriev I."/>
            <person name="Martin F."/>
            <person name="Perotto S."/>
        </authorList>
    </citation>
    <scope>NUCLEOTIDE SEQUENCE [LARGE SCALE GENOMIC DNA]</scope>
    <source>
        <strain evidence="2 3">F</strain>
    </source>
</reference>
<name>A0A2J6RDB3_HYAVF</name>
<feature type="transmembrane region" description="Helical" evidence="1">
    <location>
        <begin position="164"/>
        <end position="185"/>
    </location>
</feature>
<dbReference type="Proteomes" id="UP000235786">
    <property type="component" value="Unassembled WGS sequence"/>
</dbReference>
<evidence type="ECO:0000313" key="3">
    <source>
        <dbReference type="Proteomes" id="UP000235786"/>
    </source>
</evidence>
<keyword evidence="3" id="KW-1185">Reference proteome</keyword>
<proteinExistence type="predicted"/>
<sequence length="303" mass="32843">MAQKATAVVKQGDAVARPSKIPRPLRFPLVVLLSLTLSSLLYSFASSQTADLARVSRSLDQWWQVGALVGWRTFELSLGWYGDYDGNDLAALTLLSHGPPLYLLGTFYEIRPIAVLLSLSIDIATTYIPFRLLRPLSLAHSASNTISSVQAPNNEILTSTSIQIYTTILAAAIYSVTLYTAYLTFLPVQFATYFSNIPTLAPAYAATPYFALPSLDLPRASSKVIYIYSFGEHIVYNVWGYSKRSKVVIKRTVALMLVSGVNTFVQAFFTIEGVEAAGAVSYASVWLIANGITGSALGAVSSA</sequence>
<gene>
    <name evidence="2" type="ORF">L207DRAFT_586215</name>
</gene>